<dbReference type="InterPro" id="IPR023298">
    <property type="entry name" value="ATPase_P-typ_TM_dom_sf"/>
</dbReference>
<dbReference type="InterPro" id="IPR059000">
    <property type="entry name" value="ATPase_P-type_domA"/>
</dbReference>
<dbReference type="NCBIfam" id="TIGR01525">
    <property type="entry name" value="ATPase-IB_hvy"/>
    <property type="match status" value="1"/>
</dbReference>
<keyword evidence="11" id="KW-1278">Translocase</keyword>
<dbReference type="Gene3D" id="3.40.1110.10">
    <property type="entry name" value="Calcium-transporting ATPase, cytoplasmic domain N"/>
    <property type="match status" value="1"/>
</dbReference>
<evidence type="ECO:0000256" key="10">
    <source>
        <dbReference type="ARBA" id="ARBA00022842"/>
    </source>
</evidence>
<dbReference type="PRINTS" id="PR00119">
    <property type="entry name" value="CATATPASE"/>
</dbReference>
<dbReference type="NCBIfam" id="TIGR01512">
    <property type="entry name" value="ATPase-IB2_Cd"/>
    <property type="match status" value="1"/>
</dbReference>
<evidence type="ECO:0000256" key="6">
    <source>
        <dbReference type="ARBA" id="ARBA00022692"/>
    </source>
</evidence>
<dbReference type="SUPFAM" id="SSF56784">
    <property type="entry name" value="HAD-like"/>
    <property type="match status" value="1"/>
</dbReference>
<dbReference type="NCBIfam" id="TIGR01511">
    <property type="entry name" value="ATPase-IB1_Cu"/>
    <property type="match status" value="1"/>
</dbReference>
<keyword evidence="8 15" id="KW-0547">Nucleotide-binding</keyword>
<dbReference type="SUPFAM" id="SSF55008">
    <property type="entry name" value="HMA, heavy metal-associated domain"/>
    <property type="match status" value="1"/>
</dbReference>
<dbReference type="SFLD" id="SFLDS00003">
    <property type="entry name" value="Haloacid_Dehalogenase"/>
    <property type="match status" value="1"/>
</dbReference>
<keyword evidence="13" id="KW-0406">Ion transport</keyword>
<feature type="transmembrane region" description="Helical" evidence="15">
    <location>
        <begin position="402"/>
        <end position="424"/>
    </location>
</feature>
<dbReference type="InterPro" id="IPR008250">
    <property type="entry name" value="ATPase_P-typ_transduc_dom_A_sf"/>
</dbReference>
<keyword evidence="9 15" id="KW-0067">ATP-binding</keyword>
<evidence type="ECO:0000256" key="13">
    <source>
        <dbReference type="ARBA" id="ARBA00023065"/>
    </source>
</evidence>
<sequence>MIKDGDLHFCCKGCQGVYHLLKAEGLDSFYDKLGDTKLQPATTQTEDLQKFDLEGFIKRYVKQRDDGLYEIHLIIEGIHCAACVWLNEKVLHKLPGIIEASINYSNNKAKIIWDPSELKLSKIIETIRSIGYNAYPYDPKLQEERAIKQRRDYYARILVAVFATMNIMWIAIAQYIGFFTGMRSDIKNILNIAEFALATPTLFYSGWVFYRGAYYGLKNRFINMDFLVAAGATLAYIYSIYAMLTHTGEVYFDSVTMIITFVLVGKYLEVLSKKQAVDTVDSLLGSLPAEVVVVKDGQKALVSIENVLVGDIIEIKPGEKVVIDGVIVSGEGSFDESSLTGESEPVYKRKGDEVLSGSILLDSVIRYRATKEFSTSLLSNIATLLEDAVTKKPYLEQLANQISGYFSVTILSIALLTFLGWLWYTQDFERALIVAVSVIVIACPCALGLATPMATLVGIGEALKRGILFKEASFLETTAKANTLVLDKTGTITKGKPSVVSEERFKEFDESIVYTLVEQSNHPISKGVWEYLKSKNEFTLLNVKDVKEIKAKGVEANIQGHSVVGGSLEFLREKNIKIAYSGDNSLFAVAIDGELVVLYELSDEIREQAAYAIGKIKELGFTVWILTGDNEKAAAKVAKKVGIDNYKAKLLPQEKSAFIEQLHKEGRVVIMAGDGINDAIALACSDIAIAMGSGADIALSVSDVVLLDEKPIKIYEAVVISKRVFRAVKENLALSLLYNVVAVPLAVLGYVNPLFAALAMSLSSLTVVGNSFRIKGVKWMLG</sequence>
<dbReference type="FunFam" id="3.30.70.100:FF:000005">
    <property type="entry name" value="Copper-exporting P-type ATPase A"/>
    <property type="match status" value="1"/>
</dbReference>
<dbReference type="PRINTS" id="PR00943">
    <property type="entry name" value="CUATPASE"/>
</dbReference>
<dbReference type="Pfam" id="PF00403">
    <property type="entry name" value="HMA"/>
    <property type="match status" value="1"/>
</dbReference>
<dbReference type="Gene3D" id="3.30.70.100">
    <property type="match status" value="1"/>
</dbReference>
<keyword evidence="7 15" id="KW-0479">Metal-binding</keyword>
<evidence type="ECO:0000256" key="15">
    <source>
        <dbReference type="RuleBase" id="RU362081"/>
    </source>
</evidence>
<dbReference type="GO" id="GO:0005507">
    <property type="term" value="F:copper ion binding"/>
    <property type="evidence" value="ECO:0007669"/>
    <property type="project" value="TreeGrafter"/>
</dbReference>
<dbReference type="PANTHER" id="PTHR43520">
    <property type="entry name" value="ATP7, ISOFORM B"/>
    <property type="match status" value="1"/>
</dbReference>
<evidence type="ECO:0000256" key="11">
    <source>
        <dbReference type="ARBA" id="ARBA00022967"/>
    </source>
</evidence>
<evidence type="ECO:0000256" key="5">
    <source>
        <dbReference type="ARBA" id="ARBA00022553"/>
    </source>
</evidence>
<dbReference type="SFLD" id="SFLDG00002">
    <property type="entry name" value="C1.7:_P-type_atpase_like"/>
    <property type="match status" value="1"/>
</dbReference>
<dbReference type="Gene3D" id="3.40.50.1000">
    <property type="entry name" value="HAD superfamily/HAD-like"/>
    <property type="match status" value="1"/>
</dbReference>
<feature type="transmembrane region" description="Helical" evidence="15">
    <location>
        <begin position="731"/>
        <end position="748"/>
    </location>
</feature>
<dbReference type="EMBL" id="FWWZ01000001">
    <property type="protein sequence ID" value="SMC10155.1"/>
    <property type="molecule type" value="Genomic_DNA"/>
</dbReference>
<keyword evidence="3" id="KW-0813">Transport</keyword>
<name>A0A1W1WVB5_9BACT</name>
<feature type="transmembrane region" description="Helical" evidence="15">
    <location>
        <begin position="250"/>
        <end position="268"/>
    </location>
</feature>
<dbReference type="SFLD" id="SFLDF00027">
    <property type="entry name" value="p-type_atpase"/>
    <property type="match status" value="1"/>
</dbReference>
<dbReference type="Pfam" id="PF00702">
    <property type="entry name" value="Hydrolase"/>
    <property type="match status" value="1"/>
</dbReference>
<dbReference type="Pfam" id="PF12156">
    <property type="entry name" value="ATPase-cat_bd"/>
    <property type="match status" value="1"/>
</dbReference>
<feature type="transmembrane region" description="Helical" evidence="15">
    <location>
        <begin position="189"/>
        <end position="210"/>
    </location>
</feature>
<dbReference type="PRINTS" id="PR00942">
    <property type="entry name" value="CUATPASEI"/>
</dbReference>
<accession>A0A1W1WVB5</accession>
<dbReference type="STRING" id="1069081.SAMN05660197_1994"/>
<dbReference type="GO" id="GO:0005524">
    <property type="term" value="F:ATP binding"/>
    <property type="evidence" value="ECO:0007669"/>
    <property type="project" value="UniProtKB-UniRule"/>
</dbReference>
<gene>
    <name evidence="17" type="ORF">SAMN05660197_1994</name>
</gene>
<evidence type="ECO:0000256" key="4">
    <source>
        <dbReference type="ARBA" id="ARBA00022475"/>
    </source>
</evidence>
<feature type="transmembrane region" description="Helical" evidence="15">
    <location>
        <begin position="430"/>
        <end position="459"/>
    </location>
</feature>
<dbReference type="Pfam" id="PF00122">
    <property type="entry name" value="E1-E2_ATPase"/>
    <property type="match status" value="1"/>
</dbReference>
<dbReference type="Gene3D" id="2.70.150.10">
    <property type="entry name" value="Calcium-transporting ATPase, cytoplasmic transduction domain A"/>
    <property type="match status" value="1"/>
</dbReference>
<keyword evidence="6 15" id="KW-0812">Transmembrane</keyword>
<feature type="transmembrane region" description="Helical" evidence="15">
    <location>
        <begin position="222"/>
        <end position="244"/>
    </location>
</feature>
<keyword evidence="5" id="KW-0597">Phosphoprotein</keyword>
<dbReference type="InterPro" id="IPR001757">
    <property type="entry name" value="P_typ_ATPase"/>
</dbReference>
<dbReference type="InterPro" id="IPR021993">
    <property type="entry name" value="ATPase-cat-bd"/>
</dbReference>
<dbReference type="InterPro" id="IPR036412">
    <property type="entry name" value="HAD-like_sf"/>
</dbReference>
<organism evidence="17 18">
    <name type="scientific">Nitratiruptor tergarcus DSM 16512</name>
    <dbReference type="NCBI Taxonomy" id="1069081"/>
    <lineage>
        <taxon>Bacteria</taxon>
        <taxon>Pseudomonadati</taxon>
        <taxon>Campylobacterota</taxon>
        <taxon>Epsilonproteobacteria</taxon>
        <taxon>Nautiliales</taxon>
        <taxon>Nitratiruptoraceae</taxon>
        <taxon>Nitratiruptor</taxon>
    </lineage>
</organism>
<dbReference type="PROSITE" id="PS50846">
    <property type="entry name" value="HMA_2"/>
    <property type="match status" value="1"/>
</dbReference>
<dbReference type="GO" id="GO:0055070">
    <property type="term" value="P:copper ion homeostasis"/>
    <property type="evidence" value="ECO:0007669"/>
    <property type="project" value="TreeGrafter"/>
</dbReference>
<feature type="domain" description="HMA" evidence="16">
    <location>
        <begin position="69"/>
        <end position="135"/>
    </location>
</feature>
<evidence type="ECO:0000256" key="8">
    <source>
        <dbReference type="ARBA" id="ARBA00022741"/>
    </source>
</evidence>
<dbReference type="InterPro" id="IPR036163">
    <property type="entry name" value="HMA_dom_sf"/>
</dbReference>
<evidence type="ECO:0000256" key="1">
    <source>
        <dbReference type="ARBA" id="ARBA00004651"/>
    </source>
</evidence>
<dbReference type="GO" id="GO:0043682">
    <property type="term" value="F:P-type divalent copper transporter activity"/>
    <property type="evidence" value="ECO:0007669"/>
    <property type="project" value="TreeGrafter"/>
</dbReference>
<evidence type="ECO:0000256" key="9">
    <source>
        <dbReference type="ARBA" id="ARBA00022840"/>
    </source>
</evidence>
<dbReference type="InterPro" id="IPR027256">
    <property type="entry name" value="P-typ_ATPase_IB"/>
</dbReference>
<feature type="transmembrane region" description="Helical" evidence="15">
    <location>
        <begin position="153"/>
        <end position="177"/>
    </location>
</feature>
<dbReference type="GO" id="GO:0016887">
    <property type="term" value="F:ATP hydrolysis activity"/>
    <property type="evidence" value="ECO:0007669"/>
    <property type="project" value="InterPro"/>
</dbReference>
<keyword evidence="10" id="KW-0460">Magnesium</keyword>
<evidence type="ECO:0000313" key="18">
    <source>
        <dbReference type="Proteomes" id="UP000192602"/>
    </source>
</evidence>
<dbReference type="SUPFAM" id="SSF81653">
    <property type="entry name" value="Calcium ATPase, transduction domain A"/>
    <property type="match status" value="1"/>
</dbReference>
<keyword evidence="12 15" id="KW-1133">Transmembrane helix</keyword>
<keyword evidence="14 15" id="KW-0472">Membrane</keyword>
<evidence type="ECO:0000256" key="12">
    <source>
        <dbReference type="ARBA" id="ARBA00022989"/>
    </source>
</evidence>
<comment type="similarity">
    <text evidence="2 15">Belongs to the cation transport ATPase (P-type) (TC 3.A.3) family. Type IB subfamily.</text>
</comment>
<comment type="subcellular location">
    <subcellularLocation>
        <location evidence="1">Cell membrane</location>
        <topology evidence="1">Multi-pass membrane protein</topology>
    </subcellularLocation>
</comment>
<evidence type="ECO:0000259" key="16">
    <source>
        <dbReference type="PROSITE" id="PS50846"/>
    </source>
</evidence>
<proteinExistence type="inferred from homology"/>
<dbReference type="PROSITE" id="PS00154">
    <property type="entry name" value="ATPASE_E1_E2"/>
    <property type="match status" value="1"/>
</dbReference>
<dbReference type="AlphaFoldDB" id="A0A1W1WVB5"/>
<dbReference type="NCBIfam" id="TIGR01494">
    <property type="entry name" value="ATPase_P-type"/>
    <property type="match status" value="1"/>
</dbReference>
<dbReference type="InterPro" id="IPR006121">
    <property type="entry name" value="HMA_dom"/>
</dbReference>
<protein>
    <submittedName>
        <fullName evidence="17">Cu+-exporting ATPase</fullName>
    </submittedName>
</protein>
<dbReference type="GO" id="GO:0005886">
    <property type="term" value="C:plasma membrane"/>
    <property type="evidence" value="ECO:0007669"/>
    <property type="project" value="UniProtKB-SubCell"/>
</dbReference>
<reference evidence="18" key="1">
    <citation type="submission" date="2017-04" db="EMBL/GenBank/DDBJ databases">
        <authorList>
            <person name="Varghese N."/>
            <person name="Submissions S."/>
        </authorList>
    </citation>
    <scope>NUCLEOTIDE SEQUENCE [LARGE SCALE GENOMIC DNA]</scope>
    <source>
        <strain evidence="18">DSM 16512</strain>
    </source>
</reference>
<dbReference type="SUPFAM" id="SSF81665">
    <property type="entry name" value="Calcium ATPase, transmembrane domain M"/>
    <property type="match status" value="1"/>
</dbReference>
<evidence type="ECO:0000313" key="17">
    <source>
        <dbReference type="EMBL" id="SMC10155.1"/>
    </source>
</evidence>
<dbReference type="PANTHER" id="PTHR43520:SF5">
    <property type="entry name" value="CATION-TRANSPORTING P-TYPE ATPASE-RELATED"/>
    <property type="match status" value="1"/>
</dbReference>
<evidence type="ECO:0000256" key="14">
    <source>
        <dbReference type="ARBA" id="ARBA00023136"/>
    </source>
</evidence>
<keyword evidence="18" id="KW-1185">Reference proteome</keyword>
<dbReference type="InterPro" id="IPR044492">
    <property type="entry name" value="P_typ_ATPase_HD_dom"/>
</dbReference>
<keyword evidence="4 15" id="KW-1003">Cell membrane</keyword>
<dbReference type="Proteomes" id="UP000192602">
    <property type="component" value="Unassembled WGS sequence"/>
</dbReference>
<dbReference type="CDD" id="cd00371">
    <property type="entry name" value="HMA"/>
    <property type="match status" value="1"/>
</dbReference>
<dbReference type="InterPro" id="IPR018303">
    <property type="entry name" value="ATPase_P-typ_P_site"/>
</dbReference>
<evidence type="ECO:0000256" key="7">
    <source>
        <dbReference type="ARBA" id="ARBA00022723"/>
    </source>
</evidence>
<evidence type="ECO:0000256" key="2">
    <source>
        <dbReference type="ARBA" id="ARBA00006024"/>
    </source>
</evidence>
<dbReference type="InterPro" id="IPR023214">
    <property type="entry name" value="HAD_sf"/>
</dbReference>
<dbReference type="InterPro" id="IPR023299">
    <property type="entry name" value="ATPase_P-typ_cyto_dom_N"/>
</dbReference>
<evidence type="ECO:0000256" key="3">
    <source>
        <dbReference type="ARBA" id="ARBA00022448"/>
    </source>
</evidence>